<feature type="transmembrane region" description="Helical" evidence="1">
    <location>
        <begin position="20"/>
        <end position="37"/>
    </location>
</feature>
<keyword evidence="1" id="KW-1133">Transmembrane helix</keyword>
<evidence type="ECO:0000313" key="3">
    <source>
        <dbReference type="Proteomes" id="UP000299102"/>
    </source>
</evidence>
<name>A0A4C1Y3P2_EUMVA</name>
<evidence type="ECO:0000256" key="1">
    <source>
        <dbReference type="SAM" id="Phobius"/>
    </source>
</evidence>
<dbReference type="EMBL" id="BGZK01001064">
    <property type="protein sequence ID" value="GBP70140.1"/>
    <property type="molecule type" value="Genomic_DNA"/>
</dbReference>
<accession>A0A4C1Y3P2</accession>
<comment type="caution">
    <text evidence="2">The sequence shown here is derived from an EMBL/GenBank/DDBJ whole genome shotgun (WGS) entry which is preliminary data.</text>
</comment>
<sequence>MARQPPARLGTFRPFFHPFHLRSSTFILYFGIELSLIRVRNKKEFQFDLEGAAPTLRRSTTRELRNKLSKSLEDPRTVYFSRFPAVQRFSDASK</sequence>
<keyword evidence="3" id="KW-1185">Reference proteome</keyword>
<dbReference type="Proteomes" id="UP000299102">
    <property type="component" value="Unassembled WGS sequence"/>
</dbReference>
<organism evidence="2 3">
    <name type="scientific">Eumeta variegata</name>
    <name type="common">Bagworm moth</name>
    <name type="synonym">Eumeta japonica</name>
    <dbReference type="NCBI Taxonomy" id="151549"/>
    <lineage>
        <taxon>Eukaryota</taxon>
        <taxon>Metazoa</taxon>
        <taxon>Ecdysozoa</taxon>
        <taxon>Arthropoda</taxon>
        <taxon>Hexapoda</taxon>
        <taxon>Insecta</taxon>
        <taxon>Pterygota</taxon>
        <taxon>Neoptera</taxon>
        <taxon>Endopterygota</taxon>
        <taxon>Lepidoptera</taxon>
        <taxon>Glossata</taxon>
        <taxon>Ditrysia</taxon>
        <taxon>Tineoidea</taxon>
        <taxon>Psychidae</taxon>
        <taxon>Oiketicinae</taxon>
        <taxon>Eumeta</taxon>
    </lineage>
</organism>
<protein>
    <submittedName>
        <fullName evidence="2">Uncharacterized protein</fullName>
    </submittedName>
</protein>
<gene>
    <name evidence="2" type="ORF">EVAR_55460_1</name>
</gene>
<proteinExistence type="predicted"/>
<dbReference type="AlphaFoldDB" id="A0A4C1Y3P2"/>
<keyword evidence="1" id="KW-0472">Membrane</keyword>
<evidence type="ECO:0000313" key="2">
    <source>
        <dbReference type="EMBL" id="GBP70140.1"/>
    </source>
</evidence>
<reference evidence="2 3" key="1">
    <citation type="journal article" date="2019" name="Commun. Biol.">
        <title>The bagworm genome reveals a unique fibroin gene that provides high tensile strength.</title>
        <authorList>
            <person name="Kono N."/>
            <person name="Nakamura H."/>
            <person name="Ohtoshi R."/>
            <person name="Tomita M."/>
            <person name="Numata K."/>
            <person name="Arakawa K."/>
        </authorList>
    </citation>
    <scope>NUCLEOTIDE SEQUENCE [LARGE SCALE GENOMIC DNA]</scope>
</reference>
<keyword evidence="1" id="KW-0812">Transmembrane</keyword>